<evidence type="ECO:0000256" key="3">
    <source>
        <dbReference type="ARBA" id="ARBA00022723"/>
    </source>
</evidence>
<dbReference type="GO" id="GO:0046872">
    <property type="term" value="F:metal ion binding"/>
    <property type="evidence" value="ECO:0007669"/>
    <property type="project" value="UniProtKB-KW"/>
</dbReference>
<evidence type="ECO:0000256" key="1">
    <source>
        <dbReference type="ARBA" id="ARBA00010587"/>
    </source>
</evidence>
<gene>
    <name evidence="6" type="ORF">EV194_101166</name>
</gene>
<dbReference type="PROSITE" id="PS00550">
    <property type="entry name" value="HEMERYTHRINS"/>
    <property type="match status" value="1"/>
</dbReference>
<dbReference type="SUPFAM" id="SSF47188">
    <property type="entry name" value="Hemerythrin-like"/>
    <property type="match status" value="1"/>
</dbReference>
<sequence>MIKWNDNFSVNNQTIDNEHQSLFKALNDFYEGLRNKASNENMSRLIENLINYTKTHFTNEEDFMRSINYPKIEDHIKEHREFIAKTEDFYTKFKSGKLLVSFEVTNFIKDWITNHIMTEDKQYAAFAEK</sequence>
<feature type="domain" description="Hemerythrin-like" evidence="5">
    <location>
        <begin position="13"/>
        <end position="125"/>
    </location>
</feature>
<evidence type="ECO:0000313" key="7">
    <source>
        <dbReference type="Proteomes" id="UP000295221"/>
    </source>
</evidence>
<keyword evidence="4" id="KW-0408">Iron</keyword>
<dbReference type="PANTHER" id="PTHR37164:SF1">
    <property type="entry name" value="BACTERIOHEMERYTHRIN"/>
    <property type="match status" value="1"/>
</dbReference>
<keyword evidence="2" id="KW-0813">Transport</keyword>
<organism evidence="6 7">
    <name type="scientific">Natronoflexus pectinivorans</name>
    <dbReference type="NCBI Taxonomy" id="682526"/>
    <lineage>
        <taxon>Bacteria</taxon>
        <taxon>Pseudomonadati</taxon>
        <taxon>Bacteroidota</taxon>
        <taxon>Bacteroidia</taxon>
        <taxon>Marinilabiliales</taxon>
        <taxon>Marinilabiliaceae</taxon>
        <taxon>Natronoflexus</taxon>
    </lineage>
</organism>
<comment type="similarity">
    <text evidence="1">Belongs to the hemerythrin family.</text>
</comment>
<dbReference type="InterPro" id="IPR035938">
    <property type="entry name" value="Hemerythrin-like_sf"/>
</dbReference>
<accession>A0A4R2GQY8</accession>
<dbReference type="EMBL" id="SLWK01000001">
    <property type="protein sequence ID" value="TCO10536.1"/>
    <property type="molecule type" value="Genomic_DNA"/>
</dbReference>
<dbReference type="PANTHER" id="PTHR37164">
    <property type="entry name" value="BACTERIOHEMERYTHRIN"/>
    <property type="match status" value="1"/>
</dbReference>
<dbReference type="NCBIfam" id="NF033749">
    <property type="entry name" value="bact_hemeryth"/>
    <property type="match status" value="1"/>
</dbReference>
<name>A0A4R2GQY8_9BACT</name>
<keyword evidence="2" id="KW-0561">Oxygen transport</keyword>
<dbReference type="Proteomes" id="UP000295221">
    <property type="component" value="Unassembled WGS sequence"/>
</dbReference>
<evidence type="ECO:0000259" key="5">
    <source>
        <dbReference type="Pfam" id="PF01814"/>
    </source>
</evidence>
<dbReference type="InterPro" id="IPR016131">
    <property type="entry name" value="Haemerythrin_Fe_BS"/>
</dbReference>
<dbReference type="NCBIfam" id="TIGR02481">
    <property type="entry name" value="hemeryth_dom"/>
    <property type="match status" value="1"/>
</dbReference>
<dbReference type="InterPro" id="IPR012312">
    <property type="entry name" value="Hemerythrin-like"/>
</dbReference>
<evidence type="ECO:0000256" key="4">
    <source>
        <dbReference type="ARBA" id="ARBA00023004"/>
    </source>
</evidence>
<keyword evidence="3" id="KW-0479">Metal-binding</keyword>
<comment type="caution">
    <text evidence="6">The sequence shown here is derived from an EMBL/GenBank/DDBJ whole genome shotgun (WGS) entry which is preliminary data.</text>
</comment>
<dbReference type="CDD" id="cd12107">
    <property type="entry name" value="Hemerythrin"/>
    <property type="match status" value="1"/>
</dbReference>
<keyword evidence="7" id="KW-1185">Reference proteome</keyword>
<dbReference type="GO" id="GO:0005344">
    <property type="term" value="F:oxygen carrier activity"/>
    <property type="evidence" value="ECO:0007669"/>
    <property type="project" value="UniProtKB-KW"/>
</dbReference>
<dbReference type="OrthoDB" id="9797092at2"/>
<dbReference type="Pfam" id="PF01814">
    <property type="entry name" value="Hemerythrin"/>
    <property type="match status" value="1"/>
</dbReference>
<dbReference type="AlphaFoldDB" id="A0A4R2GQY8"/>
<reference evidence="6 7" key="1">
    <citation type="submission" date="2019-03" db="EMBL/GenBank/DDBJ databases">
        <title>Genomic Encyclopedia of Type Strains, Phase IV (KMG-IV): sequencing the most valuable type-strain genomes for metagenomic binning, comparative biology and taxonomic classification.</title>
        <authorList>
            <person name="Goeker M."/>
        </authorList>
    </citation>
    <scope>NUCLEOTIDE SEQUENCE [LARGE SCALE GENOMIC DNA]</scope>
    <source>
        <strain evidence="6 7">DSM 24179</strain>
    </source>
</reference>
<evidence type="ECO:0000313" key="6">
    <source>
        <dbReference type="EMBL" id="TCO10536.1"/>
    </source>
</evidence>
<dbReference type="InterPro" id="IPR050669">
    <property type="entry name" value="Hemerythrin"/>
</dbReference>
<protein>
    <submittedName>
        <fullName evidence="6">Hemerythrin</fullName>
    </submittedName>
</protein>
<dbReference type="Gene3D" id="1.20.120.50">
    <property type="entry name" value="Hemerythrin-like"/>
    <property type="match status" value="1"/>
</dbReference>
<dbReference type="RefSeq" id="WP_132431108.1">
    <property type="nucleotide sequence ID" value="NZ_SLWK01000001.1"/>
</dbReference>
<evidence type="ECO:0000256" key="2">
    <source>
        <dbReference type="ARBA" id="ARBA00022621"/>
    </source>
</evidence>
<proteinExistence type="inferred from homology"/>
<dbReference type="InterPro" id="IPR012827">
    <property type="entry name" value="Hemerythrin_metal-bd"/>
</dbReference>